<evidence type="ECO:0000259" key="4">
    <source>
        <dbReference type="Pfam" id="PF00392"/>
    </source>
</evidence>
<dbReference type="InterPro" id="IPR000524">
    <property type="entry name" value="Tscrpt_reg_HTH_GntR"/>
</dbReference>
<evidence type="ECO:0000313" key="5">
    <source>
        <dbReference type="EMBL" id="AKG45217.1"/>
    </source>
</evidence>
<dbReference type="PATRIC" id="fig|408015.6.peg.3883"/>
<evidence type="ECO:0000256" key="1">
    <source>
        <dbReference type="ARBA" id="ARBA00023015"/>
    </source>
</evidence>
<sequence length="70" mass="7567">MDRANEGPVGRAKTGSDFLQLRIEEAPPGGRADWLSREIRAAIADGRLPIGSKLPASRVLAAELRVSRGW</sequence>
<dbReference type="Gene3D" id="1.10.10.10">
    <property type="entry name" value="Winged helix-like DNA-binding domain superfamily/Winged helix DNA-binding domain"/>
    <property type="match status" value="1"/>
</dbReference>
<dbReference type="GO" id="GO:0003677">
    <property type="term" value="F:DNA binding"/>
    <property type="evidence" value="ECO:0007669"/>
    <property type="project" value="UniProtKB-KW"/>
</dbReference>
<dbReference type="Pfam" id="PF00392">
    <property type="entry name" value="GntR"/>
    <property type="match status" value="1"/>
</dbReference>
<dbReference type="SUPFAM" id="SSF46785">
    <property type="entry name" value="Winged helix' DNA-binding domain"/>
    <property type="match status" value="1"/>
</dbReference>
<feature type="domain" description="HTH gntR-type" evidence="4">
    <location>
        <begin position="37"/>
        <end position="68"/>
    </location>
</feature>
<dbReference type="AlphaFoldDB" id="A0A0F7FXN4"/>
<dbReference type="EMBL" id="CP009922">
    <property type="protein sequence ID" value="AKG45217.1"/>
    <property type="molecule type" value="Genomic_DNA"/>
</dbReference>
<dbReference type="KEGG" id="sxi:SXIM_38330"/>
<dbReference type="Proteomes" id="UP000034034">
    <property type="component" value="Chromosome"/>
</dbReference>
<evidence type="ECO:0000313" key="6">
    <source>
        <dbReference type="Proteomes" id="UP000034034"/>
    </source>
</evidence>
<protein>
    <submittedName>
        <fullName evidence="5">Transcriptional regulator, GntR family with aminotransferase domain protein</fullName>
    </submittedName>
</protein>
<proteinExistence type="predicted"/>
<dbReference type="HOGENOM" id="CLU_2756320_0_0_11"/>
<evidence type="ECO:0000256" key="3">
    <source>
        <dbReference type="ARBA" id="ARBA00023163"/>
    </source>
</evidence>
<reference evidence="5" key="1">
    <citation type="submission" date="2019-08" db="EMBL/GenBank/DDBJ databases">
        <title>Complete genome sequence of a mangrove-derived Streptomyces xiamenensis.</title>
        <authorList>
            <person name="Xu J."/>
        </authorList>
    </citation>
    <scope>NUCLEOTIDE SEQUENCE</scope>
    <source>
        <strain evidence="5">318</strain>
    </source>
</reference>
<dbReference type="InterPro" id="IPR036390">
    <property type="entry name" value="WH_DNA-bd_sf"/>
</dbReference>
<name>A0A0F7FXN4_9ACTN</name>
<keyword evidence="3" id="KW-0804">Transcription</keyword>
<gene>
    <name evidence="5" type="ORF">SXIM_38330</name>
</gene>
<dbReference type="GO" id="GO:0003700">
    <property type="term" value="F:DNA-binding transcription factor activity"/>
    <property type="evidence" value="ECO:0007669"/>
    <property type="project" value="InterPro"/>
</dbReference>
<keyword evidence="5" id="KW-0032">Aminotransferase</keyword>
<organism evidence="5 6">
    <name type="scientific">Streptomyces xiamenensis</name>
    <dbReference type="NCBI Taxonomy" id="408015"/>
    <lineage>
        <taxon>Bacteria</taxon>
        <taxon>Bacillati</taxon>
        <taxon>Actinomycetota</taxon>
        <taxon>Actinomycetes</taxon>
        <taxon>Kitasatosporales</taxon>
        <taxon>Streptomycetaceae</taxon>
        <taxon>Streptomyces</taxon>
    </lineage>
</organism>
<dbReference type="STRING" id="408015.SXIM_38330"/>
<accession>A0A0F7FXN4</accession>
<evidence type="ECO:0000256" key="2">
    <source>
        <dbReference type="ARBA" id="ARBA00023125"/>
    </source>
</evidence>
<keyword evidence="2" id="KW-0238">DNA-binding</keyword>
<dbReference type="GO" id="GO:0008483">
    <property type="term" value="F:transaminase activity"/>
    <property type="evidence" value="ECO:0007669"/>
    <property type="project" value="UniProtKB-KW"/>
</dbReference>
<keyword evidence="5" id="KW-0808">Transferase</keyword>
<keyword evidence="1" id="KW-0805">Transcription regulation</keyword>
<keyword evidence="6" id="KW-1185">Reference proteome</keyword>
<dbReference type="InterPro" id="IPR036388">
    <property type="entry name" value="WH-like_DNA-bd_sf"/>
</dbReference>